<evidence type="ECO:0000256" key="1">
    <source>
        <dbReference type="SAM" id="MobiDB-lite"/>
    </source>
</evidence>
<evidence type="ECO:0000313" key="3">
    <source>
        <dbReference type="Proteomes" id="UP001160390"/>
    </source>
</evidence>
<dbReference type="AlphaFoldDB" id="A0AA35MEZ3"/>
<keyword evidence="3" id="KW-1185">Reference proteome</keyword>
<name>A0AA35MEZ3_9HYPO</name>
<sequence>MDIGIFIDALDEYVNRPEFIVSFLQDLIQSSPQSWTRMRVFFSSRPWAIFKQNFSACPGFQIHEYTEVDIFDFCNANIPLNPTSNSLLEPLSSRRISMGNSGNARSRERHPRKRIQHGRASGKVQKALDSLPDELDQYYVTIIESRTSAGKEAISLNDIVHIIDCSRAHNLEEARIRTRESSQSTQWYVQEYGKEGYIRMLSGGLIHIAYHDGNSQVQFMHQTIKEFVEDPQFKALILKKTARLFCQRKWSLFLGIILANPASVTHKRLRLPQD</sequence>
<feature type="compositionally biased region" description="Basic residues" evidence="1">
    <location>
        <begin position="107"/>
        <end position="117"/>
    </location>
</feature>
<proteinExistence type="predicted"/>
<gene>
    <name evidence="2" type="ORF">CCHLO57077_00015910</name>
</gene>
<organism evidence="2 3">
    <name type="scientific">Clonostachys chloroleuca</name>
    <dbReference type="NCBI Taxonomy" id="1926264"/>
    <lineage>
        <taxon>Eukaryota</taxon>
        <taxon>Fungi</taxon>
        <taxon>Dikarya</taxon>
        <taxon>Ascomycota</taxon>
        <taxon>Pezizomycotina</taxon>
        <taxon>Sordariomycetes</taxon>
        <taxon>Hypocreomycetidae</taxon>
        <taxon>Hypocreales</taxon>
        <taxon>Bionectriaceae</taxon>
        <taxon>Clonostachys</taxon>
    </lineage>
</organism>
<dbReference type="Proteomes" id="UP001160390">
    <property type="component" value="Unassembled WGS sequence"/>
</dbReference>
<accession>A0AA35MEZ3</accession>
<comment type="caution">
    <text evidence="2">The sequence shown here is derived from an EMBL/GenBank/DDBJ whole genome shotgun (WGS) entry which is preliminary data.</text>
</comment>
<dbReference type="PANTHER" id="PTHR10039">
    <property type="entry name" value="AMELOGENIN"/>
    <property type="match status" value="1"/>
</dbReference>
<evidence type="ECO:0000313" key="2">
    <source>
        <dbReference type="EMBL" id="CAI6095932.1"/>
    </source>
</evidence>
<reference evidence="2" key="1">
    <citation type="submission" date="2023-01" db="EMBL/GenBank/DDBJ databases">
        <authorList>
            <person name="Piombo E."/>
        </authorList>
    </citation>
    <scope>NUCLEOTIDE SEQUENCE</scope>
</reference>
<protein>
    <submittedName>
        <fullName evidence="2">Uncharacterized protein</fullName>
    </submittedName>
</protein>
<feature type="region of interest" description="Disordered" evidence="1">
    <location>
        <begin position="98"/>
        <end position="119"/>
    </location>
</feature>
<dbReference type="EMBL" id="CABFNP030001271">
    <property type="protein sequence ID" value="CAI6095932.1"/>
    <property type="molecule type" value="Genomic_DNA"/>
</dbReference>
<dbReference type="PANTHER" id="PTHR10039:SF5">
    <property type="entry name" value="NACHT DOMAIN-CONTAINING PROTEIN"/>
    <property type="match status" value="1"/>
</dbReference>